<keyword evidence="4" id="KW-0805">Transcription regulation</keyword>
<dbReference type="GO" id="GO:0016592">
    <property type="term" value="C:mediator complex"/>
    <property type="evidence" value="ECO:0007669"/>
    <property type="project" value="InterPro"/>
</dbReference>
<comment type="similarity">
    <text evidence="2 4">Belongs to the Mediator complex subunit 20 family.</text>
</comment>
<sequence length="214" mass="24358">MMKRSAVIFVEKATPGTLTEFKDVLSNTLLSLLEPWSVEFRTYRCLIKNLPPEASRLMYSITFQHHDRKTVLIKNKFSMITTSNPSEVSRDLLDNVASTNSPEPFDQILSSKLSNIWNQRQVIKGEAGETFETTDTLVRAVNLFSYTGFKGLLIELTSPENATGEEFGKSIQHMQTILEEIGAKDVKISQENLNPFNCNYISDLAYQYTRVLEF</sequence>
<dbReference type="GO" id="GO:0003712">
    <property type="term" value="F:transcription coregulator activity"/>
    <property type="evidence" value="ECO:0007669"/>
    <property type="project" value="InterPro"/>
</dbReference>
<comment type="subunit">
    <text evidence="4">Component of the Mediator complex.</text>
</comment>
<accession>A0A4C2EBG6</accession>
<dbReference type="GO" id="GO:0006357">
    <property type="term" value="P:regulation of transcription by RNA polymerase II"/>
    <property type="evidence" value="ECO:0007669"/>
    <property type="project" value="InterPro"/>
</dbReference>
<comment type="function">
    <text evidence="4">Component of the Mediator complex, a coactivator involved in the regulated transcription of nearly all RNA polymerase II-dependent genes. Mediator functions as a bridge to convey information from gene-specific regulatory proteins to the basal RNA polymerase II transcription machinery. Mediator is recruited to promoters by direct interactions with regulatory proteins and serves as a scaffold for the assembly of a functional preinitiation complex with RNA polymerase II and the general transcription factors.</text>
</comment>
<comment type="subcellular location">
    <subcellularLocation>
        <location evidence="1 4">Nucleus</location>
    </subcellularLocation>
</comment>
<keyword evidence="4" id="KW-0010">Activator</keyword>
<evidence type="ECO:0000256" key="2">
    <source>
        <dbReference type="ARBA" id="ARBA00010743"/>
    </source>
</evidence>
<evidence type="ECO:0000256" key="4">
    <source>
        <dbReference type="RuleBase" id="RU364152"/>
    </source>
</evidence>
<proteinExistence type="inferred from homology"/>
<keyword evidence="4" id="KW-0804">Transcription</keyword>
<reference evidence="5 6" key="1">
    <citation type="submission" date="2019-01" db="EMBL/GenBank/DDBJ databases">
        <title>Draft Genome Sequencing of Zygosaccharomyces mellis Ca-7.</title>
        <authorList>
            <person name="Shiwa Y."/>
            <person name="Kanesaki Y."/>
            <person name="Ishige T."/>
            <person name="Mura K."/>
            <person name="Hori T."/>
            <person name="Tamura T."/>
        </authorList>
    </citation>
    <scope>NUCLEOTIDE SEQUENCE [LARGE SCALE GENOMIC DNA]</scope>
    <source>
        <strain evidence="5 6">Ca-7</strain>
    </source>
</reference>
<dbReference type="EMBL" id="BIMX01000034">
    <property type="protein sequence ID" value="GCF01505.1"/>
    <property type="molecule type" value="Genomic_DNA"/>
</dbReference>
<protein>
    <recommendedName>
        <fullName evidence="4">Mediator of RNA polymerase II transcription subunit 20</fullName>
    </recommendedName>
    <alternativeName>
        <fullName evidence="4">Mediator complex subunit 20</fullName>
    </alternativeName>
</protein>
<name>A0A4C2EBG6_9SACH</name>
<evidence type="ECO:0000313" key="5">
    <source>
        <dbReference type="EMBL" id="GCF01505.1"/>
    </source>
</evidence>
<keyword evidence="3 4" id="KW-0539">Nucleus</keyword>
<dbReference type="Gene3D" id="3.30.310.180">
    <property type="match status" value="2"/>
</dbReference>
<comment type="caution">
    <text evidence="5">The sequence shown here is derived from an EMBL/GenBank/DDBJ whole genome shotgun (WGS) entry which is preliminary data.</text>
</comment>
<dbReference type="OrthoDB" id="1854899at2759"/>
<organism evidence="5 6">
    <name type="scientific">Zygosaccharomyces mellis</name>
    <dbReference type="NCBI Taxonomy" id="42258"/>
    <lineage>
        <taxon>Eukaryota</taxon>
        <taxon>Fungi</taxon>
        <taxon>Dikarya</taxon>
        <taxon>Ascomycota</taxon>
        <taxon>Saccharomycotina</taxon>
        <taxon>Saccharomycetes</taxon>
        <taxon>Saccharomycetales</taxon>
        <taxon>Saccharomycetaceae</taxon>
        <taxon>Zygosaccharomyces</taxon>
    </lineage>
</organism>
<evidence type="ECO:0000313" key="6">
    <source>
        <dbReference type="Proteomes" id="UP000301737"/>
    </source>
</evidence>
<gene>
    <name evidence="5" type="primary">SRB2</name>
    <name evidence="4" type="synonym">MED20</name>
    <name evidence="5" type="ORF">ZYGM_000563</name>
</gene>
<dbReference type="Proteomes" id="UP000301737">
    <property type="component" value="Unassembled WGS sequence"/>
</dbReference>
<evidence type="ECO:0000256" key="3">
    <source>
        <dbReference type="ARBA" id="ARBA00023242"/>
    </source>
</evidence>
<evidence type="ECO:0000256" key="1">
    <source>
        <dbReference type="ARBA" id="ARBA00004123"/>
    </source>
</evidence>
<dbReference type="Pfam" id="PF08612">
    <property type="entry name" value="Med20"/>
    <property type="match status" value="1"/>
</dbReference>
<dbReference type="AlphaFoldDB" id="A0A4C2EBG6"/>
<keyword evidence="6" id="KW-1185">Reference proteome</keyword>
<dbReference type="InterPro" id="IPR013921">
    <property type="entry name" value="Mediator_Med20"/>
</dbReference>